<dbReference type="Gene3D" id="1.10.3470.10">
    <property type="entry name" value="ABC transporter involved in vitamin B12 uptake, BtuC"/>
    <property type="match status" value="1"/>
</dbReference>
<dbReference type="GO" id="GO:0005886">
    <property type="term" value="C:plasma membrane"/>
    <property type="evidence" value="ECO:0007669"/>
    <property type="project" value="UniProtKB-SubCell"/>
</dbReference>
<evidence type="ECO:0000256" key="5">
    <source>
        <dbReference type="ARBA" id="ARBA00022692"/>
    </source>
</evidence>
<keyword evidence="6 8" id="KW-1133">Transmembrane helix</keyword>
<keyword evidence="10" id="KW-1185">Reference proteome</keyword>
<dbReference type="CDD" id="cd06550">
    <property type="entry name" value="TM_ABC_iron-siderophores_like"/>
    <property type="match status" value="1"/>
</dbReference>
<name>A0AAE3W161_9ACTN</name>
<dbReference type="Proteomes" id="UP001240236">
    <property type="component" value="Unassembled WGS sequence"/>
</dbReference>
<dbReference type="PANTHER" id="PTHR30472">
    <property type="entry name" value="FERRIC ENTEROBACTIN TRANSPORT SYSTEM PERMEASE PROTEIN"/>
    <property type="match status" value="1"/>
</dbReference>
<comment type="similarity">
    <text evidence="2">Belongs to the binding-protein-dependent transport system permease family. FecCD subfamily.</text>
</comment>
<keyword evidence="4" id="KW-1003">Cell membrane</keyword>
<evidence type="ECO:0000256" key="7">
    <source>
        <dbReference type="ARBA" id="ARBA00023136"/>
    </source>
</evidence>
<dbReference type="SUPFAM" id="SSF81345">
    <property type="entry name" value="ABC transporter involved in vitamin B12 uptake, BtuC"/>
    <property type="match status" value="1"/>
</dbReference>
<feature type="transmembrane region" description="Helical" evidence="8">
    <location>
        <begin position="69"/>
        <end position="86"/>
    </location>
</feature>
<comment type="caution">
    <text evidence="9">The sequence shown here is derived from an EMBL/GenBank/DDBJ whole genome shotgun (WGS) entry which is preliminary data.</text>
</comment>
<feature type="transmembrane region" description="Helical" evidence="8">
    <location>
        <begin position="242"/>
        <end position="269"/>
    </location>
</feature>
<evidence type="ECO:0000256" key="1">
    <source>
        <dbReference type="ARBA" id="ARBA00004651"/>
    </source>
</evidence>
<evidence type="ECO:0000256" key="8">
    <source>
        <dbReference type="SAM" id="Phobius"/>
    </source>
</evidence>
<accession>A0AAE3W161</accession>
<organism evidence="9 10">
    <name type="scientific">Catenuloplanes indicus</name>
    <dbReference type="NCBI Taxonomy" id="137267"/>
    <lineage>
        <taxon>Bacteria</taxon>
        <taxon>Bacillati</taxon>
        <taxon>Actinomycetota</taxon>
        <taxon>Actinomycetes</taxon>
        <taxon>Micromonosporales</taxon>
        <taxon>Micromonosporaceae</taxon>
        <taxon>Catenuloplanes</taxon>
    </lineage>
</organism>
<feature type="transmembrane region" description="Helical" evidence="8">
    <location>
        <begin position="310"/>
        <end position="330"/>
    </location>
</feature>
<feature type="transmembrane region" description="Helical" evidence="8">
    <location>
        <begin position="122"/>
        <end position="141"/>
    </location>
</feature>
<evidence type="ECO:0000256" key="3">
    <source>
        <dbReference type="ARBA" id="ARBA00022448"/>
    </source>
</evidence>
<gene>
    <name evidence="9" type="ORF">J2S42_004105</name>
</gene>
<dbReference type="EMBL" id="JAUSUZ010000001">
    <property type="protein sequence ID" value="MDQ0367436.1"/>
    <property type="molecule type" value="Genomic_DNA"/>
</dbReference>
<evidence type="ECO:0000256" key="4">
    <source>
        <dbReference type="ARBA" id="ARBA00022475"/>
    </source>
</evidence>
<feature type="transmembrane region" description="Helical" evidence="8">
    <location>
        <begin position="153"/>
        <end position="173"/>
    </location>
</feature>
<keyword evidence="5 8" id="KW-0812">Transmembrane</keyword>
<dbReference type="AlphaFoldDB" id="A0AAE3W161"/>
<reference evidence="9 10" key="1">
    <citation type="submission" date="2023-07" db="EMBL/GenBank/DDBJ databases">
        <title>Sequencing the genomes of 1000 actinobacteria strains.</title>
        <authorList>
            <person name="Klenk H.-P."/>
        </authorList>
    </citation>
    <scope>NUCLEOTIDE SEQUENCE [LARGE SCALE GENOMIC DNA]</scope>
    <source>
        <strain evidence="9 10">DSM 44709</strain>
    </source>
</reference>
<dbReference type="InterPro" id="IPR037294">
    <property type="entry name" value="ABC_BtuC-like"/>
</dbReference>
<dbReference type="GO" id="GO:0022857">
    <property type="term" value="F:transmembrane transporter activity"/>
    <property type="evidence" value="ECO:0007669"/>
    <property type="project" value="InterPro"/>
</dbReference>
<evidence type="ECO:0000313" key="10">
    <source>
        <dbReference type="Proteomes" id="UP001240236"/>
    </source>
</evidence>
<comment type="subcellular location">
    <subcellularLocation>
        <location evidence="1">Cell membrane</location>
        <topology evidence="1">Multi-pass membrane protein</topology>
    </subcellularLocation>
</comment>
<keyword evidence="3" id="KW-0813">Transport</keyword>
<evidence type="ECO:0000256" key="6">
    <source>
        <dbReference type="ARBA" id="ARBA00022989"/>
    </source>
</evidence>
<dbReference type="Pfam" id="PF01032">
    <property type="entry name" value="FecCD"/>
    <property type="match status" value="1"/>
</dbReference>
<dbReference type="InterPro" id="IPR000522">
    <property type="entry name" value="ABC_transptr_permease_BtuC"/>
</dbReference>
<proteinExistence type="inferred from homology"/>
<protein>
    <submittedName>
        <fullName evidence="9">Iron complex transport system permease protein</fullName>
    </submittedName>
</protein>
<keyword evidence="7 8" id="KW-0472">Membrane</keyword>
<feature type="transmembrane region" description="Helical" evidence="8">
    <location>
        <begin position="281"/>
        <end position="303"/>
    </location>
</feature>
<feature type="transmembrane region" description="Helical" evidence="8">
    <location>
        <begin position="98"/>
        <end position="116"/>
    </location>
</feature>
<dbReference type="GO" id="GO:0033214">
    <property type="term" value="P:siderophore-iron import into cell"/>
    <property type="evidence" value="ECO:0007669"/>
    <property type="project" value="TreeGrafter"/>
</dbReference>
<evidence type="ECO:0000256" key="2">
    <source>
        <dbReference type="ARBA" id="ARBA00007935"/>
    </source>
</evidence>
<sequence length="338" mass="35092">MTRLRPLWWLTGPLAVVLAGVAGLAFGPVPLPPVAVAAEMLNLIPGIRLESGLDEREVAVLLRLRLPRVVLGLLVGAMLALAGAAYQGVFRNPLADPYLLGVAAGAGLAATAVIALDGPRALLPAAAFTGALAAIGLTYLLGAAGGRERSPAALILAGVAVAAFLEAGQTWLMQRHADDLREIYSWLLGRLATGGWSDVRMLLPYVLVTSVVVLLHRRELDVLTVGDEEAAGLGLHPRRSRLILVAAASLGTAAAVSVSGLIGFVGVIVPHTVRLLAGASYRAILPLSMLFGAAFLMLADLIARTAVAPAEVPIGVITALFGAPFFVLVLRTHRRVAL</sequence>
<dbReference type="FunFam" id="1.10.3470.10:FF:000001">
    <property type="entry name" value="Vitamin B12 ABC transporter permease BtuC"/>
    <property type="match status" value="1"/>
</dbReference>
<dbReference type="PANTHER" id="PTHR30472:SF25">
    <property type="entry name" value="ABC TRANSPORTER PERMEASE PROTEIN MJ0876-RELATED"/>
    <property type="match status" value="1"/>
</dbReference>
<evidence type="ECO:0000313" key="9">
    <source>
        <dbReference type="EMBL" id="MDQ0367436.1"/>
    </source>
</evidence>